<keyword evidence="9" id="KW-1185">Reference proteome</keyword>
<dbReference type="AlphaFoldDB" id="A0A7W7SV83"/>
<keyword evidence="5" id="KW-0472">Membrane</keyword>
<evidence type="ECO:0000256" key="1">
    <source>
        <dbReference type="ARBA" id="ARBA00004533"/>
    </source>
</evidence>
<dbReference type="Proteomes" id="UP000578819">
    <property type="component" value="Unassembled WGS sequence"/>
</dbReference>
<dbReference type="EC" id="2.3.1.241" evidence="8"/>
<evidence type="ECO:0000256" key="7">
    <source>
        <dbReference type="SAM" id="MobiDB-lite"/>
    </source>
</evidence>
<sequence>MNLAELGYLAGWRVVRALPRPVAEAVFRVGADQAHRRGGRGATRLAANLRRVVGPELPAAELDALSRRALRSYARYWMEAFRLPSLSQEQVRRGFRLERHELLAEDVAAGRGAVVALPHGGNWDAAGAWVAAMGWPLTTVAERLKPEAVFERFVAFREGLGMEIIPTHGGARPPFDILVDRVRAGHVVPLLADRDLSARGVEVTFFGGRTRMPAGPALLAIRTGAPLYVASMWYEPDIPCARLEGPLEVPDPESGSLDQRVRVLTQRVADCLAAGIAAHPEDWHMLQRMWLDDPTGAATTVPAEPVGVSPTTGDPSMVPPLTGDLPSAGESSGVRPPSTSGPV</sequence>
<gene>
    <name evidence="8" type="ORF">FHR38_005333</name>
</gene>
<keyword evidence="2" id="KW-1003">Cell membrane</keyword>
<evidence type="ECO:0000313" key="8">
    <source>
        <dbReference type="EMBL" id="MBB4961600.1"/>
    </source>
</evidence>
<keyword evidence="6 8" id="KW-0012">Acyltransferase</keyword>
<evidence type="ECO:0000256" key="4">
    <source>
        <dbReference type="ARBA" id="ARBA00022679"/>
    </source>
</evidence>
<dbReference type="PANTHER" id="PTHR30606:SF10">
    <property type="entry name" value="PHOSPHATIDYLINOSITOL MANNOSIDE ACYLTRANSFERASE"/>
    <property type="match status" value="1"/>
</dbReference>
<dbReference type="GO" id="GO:0008913">
    <property type="term" value="F:Kdo2-lipid IVA acyltransferase activity"/>
    <property type="evidence" value="ECO:0007669"/>
    <property type="project" value="UniProtKB-EC"/>
</dbReference>
<dbReference type="GO" id="GO:0009247">
    <property type="term" value="P:glycolipid biosynthetic process"/>
    <property type="evidence" value="ECO:0007669"/>
    <property type="project" value="UniProtKB-ARBA"/>
</dbReference>
<accession>A0A7W7SV83</accession>
<evidence type="ECO:0000256" key="2">
    <source>
        <dbReference type="ARBA" id="ARBA00022475"/>
    </source>
</evidence>
<dbReference type="EMBL" id="JACHJW010000001">
    <property type="protein sequence ID" value="MBB4961600.1"/>
    <property type="molecule type" value="Genomic_DNA"/>
</dbReference>
<keyword evidence="3" id="KW-0997">Cell inner membrane</keyword>
<keyword evidence="4 8" id="KW-0808">Transferase</keyword>
<evidence type="ECO:0000256" key="5">
    <source>
        <dbReference type="ARBA" id="ARBA00023136"/>
    </source>
</evidence>
<dbReference type="Pfam" id="PF03279">
    <property type="entry name" value="Lip_A_acyltrans"/>
    <property type="match status" value="1"/>
</dbReference>
<reference evidence="8 9" key="1">
    <citation type="submission" date="2020-08" db="EMBL/GenBank/DDBJ databases">
        <title>Sequencing the genomes of 1000 actinobacteria strains.</title>
        <authorList>
            <person name="Klenk H.-P."/>
        </authorList>
    </citation>
    <scope>NUCLEOTIDE SEQUENCE [LARGE SCALE GENOMIC DNA]</scope>
    <source>
        <strain evidence="8 9">DSM 45886</strain>
    </source>
</reference>
<evidence type="ECO:0000256" key="3">
    <source>
        <dbReference type="ARBA" id="ARBA00022519"/>
    </source>
</evidence>
<evidence type="ECO:0000256" key="6">
    <source>
        <dbReference type="ARBA" id="ARBA00023315"/>
    </source>
</evidence>
<dbReference type="NCBIfam" id="NF005919">
    <property type="entry name" value="PRK07920.1"/>
    <property type="match status" value="1"/>
</dbReference>
<comment type="caution">
    <text evidence="8">The sequence shown here is derived from an EMBL/GenBank/DDBJ whole genome shotgun (WGS) entry which is preliminary data.</text>
</comment>
<evidence type="ECO:0000313" key="9">
    <source>
        <dbReference type="Proteomes" id="UP000578819"/>
    </source>
</evidence>
<name>A0A7W7SV83_9ACTN</name>
<dbReference type="CDD" id="cd07984">
    <property type="entry name" value="LPLAT_LABLAT-like"/>
    <property type="match status" value="1"/>
</dbReference>
<protein>
    <submittedName>
        <fullName evidence="8">KDO2-lipid IV(A) lauroyltransferase</fullName>
        <ecNumber evidence="8">2.3.1.241</ecNumber>
    </submittedName>
</protein>
<comment type="subcellular location">
    <subcellularLocation>
        <location evidence="1">Cell inner membrane</location>
    </subcellularLocation>
</comment>
<organism evidence="8 9">
    <name type="scientific">Micromonospora polyrhachis</name>
    <dbReference type="NCBI Taxonomy" id="1282883"/>
    <lineage>
        <taxon>Bacteria</taxon>
        <taxon>Bacillati</taxon>
        <taxon>Actinomycetota</taxon>
        <taxon>Actinomycetes</taxon>
        <taxon>Micromonosporales</taxon>
        <taxon>Micromonosporaceae</taxon>
        <taxon>Micromonospora</taxon>
    </lineage>
</organism>
<dbReference type="InterPro" id="IPR004960">
    <property type="entry name" value="LipA_acyltrans"/>
</dbReference>
<feature type="region of interest" description="Disordered" evidence="7">
    <location>
        <begin position="296"/>
        <end position="343"/>
    </location>
</feature>
<proteinExistence type="predicted"/>
<dbReference type="GO" id="GO:0005886">
    <property type="term" value="C:plasma membrane"/>
    <property type="evidence" value="ECO:0007669"/>
    <property type="project" value="UniProtKB-SubCell"/>
</dbReference>
<dbReference type="PANTHER" id="PTHR30606">
    <property type="entry name" value="LIPID A BIOSYNTHESIS LAUROYL ACYLTRANSFERASE"/>
    <property type="match status" value="1"/>
</dbReference>